<evidence type="ECO:0000256" key="5">
    <source>
        <dbReference type="ARBA" id="ARBA00013213"/>
    </source>
</evidence>
<dbReference type="InterPro" id="IPR036291">
    <property type="entry name" value="NAD(P)-bd_dom_sf"/>
</dbReference>
<dbReference type="Proteomes" id="UP000199477">
    <property type="component" value="Unassembled WGS sequence"/>
</dbReference>
<feature type="binding site" evidence="15">
    <location>
        <position position="129"/>
    </location>
    <ligand>
        <name>NADPH</name>
        <dbReference type="ChEBI" id="CHEBI:57783"/>
    </ligand>
</feature>
<dbReference type="Gene3D" id="3.40.50.720">
    <property type="entry name" value="NAD(P)-binding Rossmann-like Domain"/>
    <property type="match status" value="1"/>
</dbReference>
<dbReference type="InterPro" id="IPR005106">
    <property type="entry name" value="Asp/hSer_DH_NAD-bd"/>
</dbReference>
<gene>
    <name evidence="19" type="ORF">SAMN02799615_02607</name>
</gene>
<evidence type="ECO:0000256" key="1">
    <source>
        <dbReference type="ARBA" id="ARBA00001920"/>
    </source>
</evidence>
<evidence type="ECO:0000313" key="20">
    <source>
        <dbReference type="Proteomes" id="UP000199477"/>
    </source>
</evidence>
<dbReference type="InterPro" id="IPR019811">
    <property type="entry name" value="HDH_CS"/>
</dbReference>
<comment type="catalytic activity">
    <reaction evidence="12">
        <text>L-homoserine + NAD(+) = L-aspartate 4-semialdehyde + NADH + H(+)</text>
        <dbReference type="Rhea" id="RHEA:15757"/>
        <dbReference type="ChEBI" id="CHEBI:15378"/>
        <dbReference type="ChEBI" id="CHEBI:57476"/>
        <dbReference type="ChEBI" id="CHEBI:57540"/>
        <dbReference type="ChEBI" id="CHEBI:57945"/>
        <dbReference type="ChEBI" id="CHEBI:537519"/>
        <dbReference type="EC" id="1.1.1.3"/>
    </reaction>
    <physiologicalReaction direction="right-to-left" evidence="12">
        <dbReference type="Rhea" id="RHEA:15759"/>
    </physiologicalReaction>
</comment>
<dbReference type="GO" id="GO:0050661">
    <property type="term" value="F:NADP binding"/>
    <property type="evidence" value="ECO:0007669"/>
    <property type="project" value="InterPro"/>
</dbReference>
<evidence type="ECO:0000256" key="8">
    <source>
        <dbReference type="ARBA" id="ARBA00022857"/>
    </source>
</evidence>
<evidence type="ECO:0000256" key="10">
    <source>
        <dbReference type="ARBA" id="ARBA00023167"/>
    </source>
</evidence>
<comment type="pathway">
    <text evidence="2">Amino-acid biosynthesis; L-threonine biosynthesis; L-threonine from L-aspartate: step 3/5.</text>
</comment>
<dbReference type="UniPathway" id="UPA00051">
    <property type="reaction ID" value="UER00465"/>
</dbReference>
<evidence type="ECO:0000256" key="9">
    <source>
        <dbReference type="ARBA" id="ARBA00023002"/>
    </source>
</evidence>
<dbReference type="Pfam" id="PF00742">
    <property type="entry name" value="Homoserine_dh"/>
    <property type="match status" value="1"/>
</dbReference>
<dbReference type="InterPro" id="IPR011147">
    <property type="entry name" value="Bifunc_Aspkin/hSer_DH"/>
</dbReference>
<proteinExistence type="inferred from homology"/>
<dbReference type="PANTHER" id="PTHR43070">
    <property type="match status" value="1"/>
</dbReference>
<dbReference type="Gene3D" id="3.30.360.10">
    <property type="entry name" value="Dihydrodipicolinate Reductase, domain 2"/>
    <property type="match status" value="1"/>
</dbReference>
<dbReference type="GO" id="GO:0009088">
    <property type="term" value="P:threonine biosynthetic process"/>
    <property type="evidence" value="ECO:0007669"/>
    <property type="project" value="UniProtKB-UniPathway"/>
</dbReference>
<evidence type="ECO:0000256" key="3">
    <source>
        <dbReference type="ARBA" id="ARBA00005062"/>
    </source>
</evidence>
<comment type="pathway">
    <text evidence="3">Amino-acid biosynthesis; L-methionine biosynthesis via de novo pathway; L-homoserine from L-aspartate: step 3/3.</text>
</comment>
<dbReference type="EMBL" id="FONH01000008">
    <property type="protein sequence ID" value="SFF15416.1"/>
    <property type="molecule type" value="Genomic_DNA"/>
</dbReference>
<dbReference type="InterPro" id="IPR022697">
    <property type="entry name" value="HDH_short"/>
</dbReference>
<keyword evidence="7 13" id="KW-0791">Threonine biosynthesis</keyword>
<dbReference type="FunFam" id="3.30.360.10:FF:000006">
    <property type="entry name" value="Bifunctional aspartokinase/homoserine dehydrogenase"/>
    <property type="match status" value="1"/>
</dbReference>
<keyword evidence="20" id="KW-1185">Reference proteome</keyword>
<dbReference type="PIRSF" id="PIRSF036497">
    <property type="entry name" value="HDH_short"/>
    <property type="match status" value="1"/>
</dbReference>
<dbReference type="RefSeq" id="WP_026635606.1">
    <property type="nucleotide sequence ID" value="NZ_FONH01000008.1"/>
</dbReference>
<keyword evidence="6 13" id="KW-0028">Amino-acid biosynthesis</keyword>
<dbReference type="SUPFAM" id="SSF51735">
    <property type="entry name" value="NAD(P)-binding Rossmann-fold domains"/>
    <property type="match status" value="1"/>
</dbReference>
<keyword evidence="8 13" id="KW-0521">NADP</keyword>
<dbReference type="EC" id="1.1.1.3" evidence="5 13"/>
<keyword evidence="10 13" id="KW-0486">Methionine biosynthesis</keyword>
<evidence type="ECO:0000256" key="4">
    <source>
        <dbReference type="ARBA" id="ARBA00006753"/>
    </source>
</evidence>
<dbReference type="GO" id="GO:0004412">
    <property type="term" value="F:homoserine dehydrogenase activity"/>
    <property type="evidence" value="ECO:0007669"/>
    <property type="project" value="UniProtKB-EC"/>
</dbReference>
<dbReference type="STRING" id="500610.SAMN02799615_02607"/>
<feature type="domain" description="Aspartate/homoserine dehydrogenase NAD-binding" evidence="18">
    <location>
        <begin position="28"/>
        <end position="150"/>
    </location>
</feature>
<evidence type="ECO:0000256" key="6">
    <source>
        <dbReference type="ARBA" id="ARBA00022605"/>
    </source>
</evidence>
<dbReference type="GO" id="GO:0009090">
    <property type="term" value="P:homoserine biosynthetic process"/>
    <property type="evidence" value="ECO:0007669"/>
    <property type="project" value="UniProtKB-ARBA"/>
</dbReference>
<evidence type="ECO:0000256" key="16">
    <source>
        <dbReference type="RuleBase" id="RU004171"/>
    </source>
</evidence>
<comment type="cofactor">
    <cofactor evidence="1">
        <name>a metal cation</name>
        <dbReference type="ChEBI" id="CHEBI:25213"/>
    </cofactor>
</comment>
<evidence type="ECO:0000256" key="14">
    <source>
        <dbReference type="PIRSR" id="PIRSR036497-1"/>
    </source>
</evidence>
<protein>
    <recommendedName>
        <fullName evidence="5 13">Homoserine dehydrogenase</fullName>
        <shortName evidence="13">HDH</shortName>
        <ecNumber evidence="5 13">1.1.1.3</ecNumber>
    </recommendedName>
</protein>
<sequence>MSAVLAEADVQTAGANAAASGTAIVLFGTGVVGGALLKLLNTPAAASLRLVGAANSRRQQTSAEQLADRALREKLKSHGDPRDDATLLRALDTSGAAVKVIIDATANANLAARHADWLARGYHVVTANKALAGGELPGWRALQAAVAQGGRYGDAATVGAGLPVLSTLRRLRACGDALLTLEGVFSGSLSYLFNQYDGSQPFSGLLREARKLGYTEPDPRSDLSGEDVARKLLIIARNAGFALGTDEVEVESLVPEALRSVDTDSFLARLEELDEPLARRHAEAKARGGVLRFLARLNQRGKARVGLVEVPATHPAARLYGTDNQFALTTTRYHSQPLVIQGPGAGPEVTAQALLGDVLALT</sequence>
<feature type="binding site" evidence="15">
    <location>
        <begin position="28"/>
        <end position="33"/>
    </location>
    <ligand>
        <name>NADP(+)</name>
        <dbReference type="ChEBI" id="CHEBI:58349"/>
    </ligand>
</feature>
<feature type="domain" description="Homoserine dehydrogenase catalytic" evidence="17">
    <location>
        <begin position="163"/>
        <end position="359"/>
    </location>
</feature>
<feature type="binding site" evidence="15">
    <location>
        <position position="216"/>
    </location>
    <ligand>
        <name>L-homoserine</name>
        <dbReference type="ChEBI" id="CHEBI:57476"/>
    </ligand>
</feature>
<comment type="catalytic activity">
    <reaction evidence="11">
        <text>L-homoserine + NADP(+) = L-aspartate 4-semialdehyde + NADPH + H(+)</text>
        <dbReference type="Rhea" id="RHEA:15761"/>
        <dbReference type="ChEBI" id="CHEBI:15378"/>
        <dbReference type="ChEBI" id="CHEBI:57476"/>
        <dbReference type="ChEBI" id="CHEBI:57783"/>
        <dbReference type="ChEBI" id="CHEBI:58349"/>
        <dbReference type="ChEBI" id="CHEBI:537519"/>
        <dbReference type="EC" id="1.1.1.3"/>
    </reaction>
    <physiologicalReaction direction="right-to-left" evidence="11">
        <dbReference type="Rhea" id="RHEA:15763"/>
    </physiologicalReaction>
</comment>
<evidence type="ECO:0000313" key="19">
    <source>
        <dbReference type="EMBL" id="SFF15416.1"/>
    </source>
</evidence>
<dbReference type="AlphaFoldDB" id="A0A1I2GF96"/>
<keyword evidence="9 13" id="KW-0560">Oxidoreductase</keyword>
<organism evidence="19 20">
    <name type="scientific">Dyella marensis</name>
    <dbReference type="NCBI Taxonomy" id="500610"/>
    <lineage>
        <taxon>Bacteria</taxon>
        <taxon>Pseudomonadati</taxon>
        <taxon>Pseudomonadota</taxon>
        <taxon>Gammaproteobacteria</taxon>
        <taxon>Lysobacterales</taxon>
        <taxon>Rhodanobacteraceae</taxon>
        <taxon>Dyella</taxon>
    </lineage>
</organism>
<dbReference type="Pfam" id="PF03447">
    <property type="entry name" value="NAD_binding_3"/>
    <property type="match status" value="1"/>
</dbReference>
<evidence type="ECO:0000256" key="15">
    <source>
        <dbReference type="PIRSR" id="PIRSR036497-2"/>
    </source>
</evidence>
<dbReference type="PROSITE" id="PS01042">
    <property type="entry name" value="HOMOSER_DHGENASE"/>
    <property type="match status" value="1"/>
</dbReference>
<evidence type="ECO:0000256" key="12">
    <source>
        <dbReference type="ARBA" id="ARBA00049031"/>
    </source>
</evidence>
<evidence type="ECO:0000259" key="18">
    <source>
        <dbReference type="Pfam" id="PF03447"/>
    </source>
</evidence>
<dbReference type="SUPFAM" id="SSF55347">
    <property type="entry name" value="Glyceraldehyde-3-phosphate dehydrogenase-like, C-terminal domain"/>
    <property type="match status" value="1"/>
</dbReference>
<dbReference type="GO" id="GO:0009089">
    <property type="term" value="P:lysine biosynthetic process via diaminopimelate"/>
    <property type="evidence" value="ECO:0007669"/>
    <property type="project" value="UniProtKB-ARBA"/>
</dbReference>
<evidence type="ECO:0000256" key="13">
    <source>
        <dbReference type="PIRNR" id="PIRNR036497"/>
    </source>
</evidence>
<reference evidence="20" key="1">
    <citation type="submission" date="2016-10" db="EMBL/GenBank/DDBJ databases">
        <authorList>
            <person name="Varghese N."/>
            <person name="Submissions S."/>
        </authorList>
    </citation>
    <scope>NUCLEOTIDE SEQUENCE [LARGE SCALE GENOMIC DNA]</scope>
    <source>
        <strain evidence="20">UNC178MFTsu3.1</strain>
    </source>
</reference>
<name>A0A1I2GF96_9GAMM</name>
<evidence type="ECO:0000256" key="11">
    <source>
        <dbReference type="ARBA" id="ARBA00048841"/>
    </source>
</evidence>
<dbReference type="GO" id="GO:0009086">
    <property type="term" value="P:methionine biosynthetic process"/>
    <property type="evidence" value="ECO:0007669"/>
    <property type="project" value="UniProtKB-KW"/>
</dbReference>
<evidence type="ECO:0000259" key="17">
    <source>
        <dbReference type="Pfam" id="PF00742"/>
    </source>
</evidence>
<evidence type="ECO:0000256" key="7">
    <source>
        <dbReference type="ARBA" id="ARBA00022697"/>
    </source>
</evidence>
<dbReference type="UniPathway" id="UPA00050">
    <property type="reaction ID" value="UER00063"/>
</dbReference>
<evidence type="ECO:0000256" key="2">
    <source>
        <dbReference type="ARBA" id="ARBA00005056"/>
    </source>
</evidence>
<feature type="binding site" evidence="15">
    <location>
        <position position="105"/>
    </location>
    <ligand>
        <name>NADPH</name>
        <dbReference type="ChEBI" id="CHEBI:57783"/>
    </ligand>
</feature>
<dbReference type="PANTHER" id="PTHR43070:SF5">
    <property type="entry name" value="HOMOSERINE DEHYDROGENASE"/>
    <property type="match status" value="1"/>
</dbReference>
<comment type="similarity">
    <text evidence="4 13 16">Belongs to the homoserine dehydrogenase family.</text>
</comment>
<dbReference type="InterPro" id="IPR001342">
    <property type="entry name" value="HDH_cat"/>
</dbReference>
<accession>A0A1I2GF96</accession>
<feature type="active site" description="Proton donor" evidence="14">
    <location>
        <position position="231"/>
    </location>
</feature>